<gene>
    <name evidence="4" type="ORF">V6242_11240</name>
</gene>
<comment type="caution">
    <text evidence="4">The sequence shown here is derived from an EMBL/GenBank/DDBJ whole genome shotgun (WGS) entry which is preliminary data.</text>
</comment>
<dbReference type="SMART" id="SM00448">
    <property type="entry name" value="REC"/>
    <property type="match status" value="1"/>
</dbReference>
<dbReference type="InterPro" id="IPR036457">
    <property type="entry name" value="PPM-type-like_dom_sf"/>
</dbReference>
<dbReference type="RefSeq" id="WP_341567410.1">
    <property type="nucleotide sequence ID" value="NZ_JBAKAR010000008.1"/>
</dbReference>
<evidence type="ECO:0000313" key="5">
    <source>
        <dbReference type="Proteomes" id="UP001379949"/>
    </source>
</evidence>
<evidence type="ECO:0000256" key="2">
    <source>
        <dbReference type="PROSITE-ProRule" id="PRU00169"/>
    </source>
</evidence>
<evidence type="ECO:0000256" key="1">
    <source>
        <dbReference type="ARBA" id="ARBA00022801"/>
    </source>
</evidence>
<keyword evidence="5" id="KW-1185">Reference proteome</keyword>
<name>A0ABU9G6U6_9GAMM</name>
<sequence length="380" mass="42124">MKLLCVDSEPVYQEIVSICAQKEDMEVITASSYDEAIKSYEEHKPDIVTLEVVLQGGSGQKLAKRLKALDPERFVPIIFLTSHISDAVMNACFKAGADDFIPKPFNEMLFSTRISTHKRQIHLIQEMYRKNRELTFYQAMIEREHKMAHQVLDHILTRSERPSQKLAITRLSATNFNGDLALACTRSDGARVVFVGDFTGHGLSASIGALPVAQAFFDGVDHHVGLADLAIQLNRILLNILPDYMFCAAYIILIRPSGVIEYWGGGMPNGYIRRADNSVDYIASSHMPLGILGVNEFETSIEIAHIDELDTLVIASDGIVELKNADHEMLGSNAMEALVVSSYADQDLAKAQETMEAHLAAFQGKSEQLDDITLVAIRKV</sequence>
<dbReference type="Pfam" id="PF00072">
    <property type="entry name" value="Response_reg"/>
    <property type="match status" value="1"/>
</dbReference>
<feature type="domain" description="Response regulatory" evidence="3">
    <location>
        <begin position="2"/>
        <end position="118"/>
    </location>
</feature>
<organism evidence="4 5">
    <name type="scientific">Marinomonas arenicola</name>
    <dbReference type="NCBI Taxonomy" id="569601"/>
    <lineage>
        <taxon>Bacteria</taxon>
        <taxon>Pseudomonadati</taxon>
        <taxon>Pseudomonadota</taxon>
        <taxon>Gammaproteobacteria</taxon>
        <taxon>Oceanospirillales</taxon>
        <taxon>Oceanospirillaceae</taxon>
        <taxon>Marinomonas</taxon>
    </lineage>
</organism>
<dbReference type="PROSITE" id="PS50110">
    <property type="entry name" value="RESPONSE_REGULATORY"/>
    <property type="match status" value="1"/>
</dbReference>
<dbReference type="Pfam" id="PF07228">
    <property type="entry name" value="SpoIIE"/>
    <property type="match status" value="1"/>
</dbReference>
<accession>A0ABU9G6U6</accession>
<protein>
    <submittedName>
        <fullName evidence="4">SpoIIE family protein phosphatase</fullName>
    </submittedName>
</protein>
<dbReference type="PANTHER" id="PTHR43156">
    <property type="entry name" value="STAGE II SPORULATION PROTEIN E-RELATED"/>
    <property type="match status" value="1"/>
</dbReference>
<dbReference type="InterPro" id="IPR011006">
    <property type="entry name" value="CheY-like_superfamily"/>
</dbReference>
<reference evidence="4 5" key="1">
    <citation type="submission" date="2024-02" db="EMBL/GenBank/DDBJ databases">
        <title>Bacteria isolated from the canopy kelp, Nereocystis luetkeana.</title>
        <authorList>
            <person name="Pfister C.A."/>
            <person name="Younker I.T."/>
            <person name="Light S.H."/>
        </authorList>
    </citation>
    <scope>NUCLEOTIDE SEQUENCE [LARGE SCALE GENOMIC DNA]</scope>
    <source>
        <strain evidence="4 5">TI.4.07</strain>
    </source>
</reference>
<dbReference type="SUPFAM" id="SSF81606">
    <property type="entry name" value="PP2C-like"/>
    <property type="match status" value="1"/>
</dbReference>
<proteinExistence type="predicted"/>
<keyword evidence="1" id="KW-0378">Hydrolase</keyword>
<dbReference type="CDD" id="cd00156">
    <property type="entry name" value="REC"/>
    <property type="match status" value="1"/>
</dbReference>
<dbReference type="InterPro" id="IPR001789">
    <property type="entry name" value="Sig_transdc_resp-reg_receiver"/>
</dbReference>
<dbReference type="EMBL" id="JBAKAR010000008">
    <property type="protein sequence ID" value="MEL0613721.1"/>
    <property type="molecule type" value="Genomic_DNA"/>
</dbReference>
<comment type="caution">
    <text evidence="2">Lacks conserved residue(s) required for the propagation of feature annotation.</text>
</comment>
<dbReference type="InterPro" id="IPR001932">
    <property type="entry name" value="PPM-type_phosphatase-like_dom"/>
</dbReference>
<dbReference type="Gene3D" id="3.60.40.10">
    <property type="entry name" value="PPM-type phosphatase domain"/>
    <property type="match status" value="1"/>
</dbReference>
<evidence type="ECO:0000313" key="4">
    <source>
        <dbReference type="EMBL" id="MEL0613721.1"/>
    </source>
</evidence>
<dbReference type="SMART" id="SM00331">
    <property type="entry name" value="PP2C_SIG"/>
    <property type="match status" value="1"/>
</dbReference>
<dbReference type="Proteomes" id="UP001379949">
    <property type="component" value="Unassembled WGS sequence"/>
</dbReference>
<dbReference type="SUPFAM" id="SSF52172">
    <property type="entry name" value="CheY-like"/>
    <property type="match status" value="1"/>
</dbReference>
<evidence type="ECO:0000259" key="3">
    <source>
        <dbReference type="PROSITE" id="PS50110"/>
    </source>
</evidence>
<dbReference type="Gene3D" id="3.40.50.2300">
    <property type="match status" value="1"/>
</dbReference>
<dbReference type="InterPro" id="IPR052016">
    <property type="entry name" value="Bact_Sigma-Reg"/>
</dbReference>
<dbReference type="PANTHER" id="PTHR43156:SF2">
    <property type="entry name" value="STAGE II SPORULATION PROTEIN E"/>
    <property type="match status" value="1"/>
</dbReference>